<protein>
    <submittedName>
        <fullName evidence="2">Uncharacterized protein</fullName>
    </submittedName>
</protein>
<evidence type="ECO:0000313" key="2">
    <source>
        <dbReference type="EMBL" id="VFR93967.1"/>
    </source>
</evidence>
<feature type="compositionally biased region" description="Basic and acidic residues" evidence="1">
    <location>
        <begin position="1"/>
        <end position="18"/>
    </location>
</feature>
<feature type="compositionally biased region" description="Basic residues" evidence="1">
    <location>
        <begin position="122"/>
        <end position="131"/>
    </location>
</feature>
<proteinExistence type="predicted"/>
<feature type="region of interest" description="Disordered" evidence="1">
    <location>
        <begin position="115"/>
        <end position="154"/>
    </location>
</feature>
<feature type="compositionally biased region" description="Low complexity" evidence="1">
    <location>
        <begin position="346"/>
        <end position="360"/>
    </location>
</feature>
<organism evidence="2">
    <name type="scientific">plant metagenome</name>
    <dbReference type="NCBI Taxonomy" id="1297885"/>
    <lineage>
        <taxon>unclassified sequences</taxon>
        <taxon>metagenomes</taxon>
        <taxon>organismal metagenomes</taxon>
    </lineage>
</organism>
<gene>
    <name evidence="2" type="ORF">RAN3_0679</name>
</gene>
<dbReference type="EMBL" id="CAADIO010000037">
    <property type="protein sequence ID" value="VFR93967.1"/>
    <property type="molecule type" value="Genomic_DNA"/>
</dbReference>
<feature type="region of interest" description="Disordered" evidence="1">
    <location>
        <begin position="1"/>
        <end position="32"/>
    </location>
</feature>
<feature type="region of interest" description="Disordered" evidence="1">
    <location>
        <begin position="423"/>
        <end position="452"/>
    </location>
</feature>
<sequence>MRGQHAEGVRRRLGRAEGGRAGVVQAPAQRPHAGIAHEAGDHRLARLGRQLGQLRGHGGNVGTRVRRQQHQHAVDVGVFLQRVHHRLGAGGRERQIGDDGIGRRDARLQYLAQRPQGGRRQLGAHRGRVRPHQVQGQLGRPAAVGDQGDAPPARPARIAQHLQGREELYEIAHADRAGAAQRGVEHGIGQAGIQRPARLQHDHGLDAGGRAQRAHELTGETDLFHVKRDAVGARVAGQVVQHLRQSQDRLVAQGQRRGEADLHILGPVHHRGHDGARLRHQRHLAAACQQRMLAEIQPRVRTLHAEGVRPQQGAFVRQRPVAAQRAASGGVGIRLVVRQEDGAGGPPRSQPRQRLRQQPGRHADQRQVRPALSHFRRWPAGGLARRAVGQHQLLAQGGRQGVQDGQGTIGGHQQCARLEQRGEGVTQHEGGFSPESTVRWRQGRDHMRKPRQERHCPAVIRLRPLK</sequence>
<accession>A0A484V3E9</accession>
<reference evidence="2" key="1">
    <citation type="submission" date="2019-03" db="EMBL/GenBank/DDBJ databases">
        <authorList>
            <person name="Danneels B."/>
        </authorList>
    </citation>
    <scope>NUCLEOTIDE SEQUENCE</scope>
</reference>
<feature type="region of interest" description="Disordered" evidence="1">
    <location>
        <begin position="339"/>
        <end position="368"/>
    </location>
</feature>
<evidence type="ECO:0000256" key="1">
    <source>
        <dbReference type="SAM" id="MobiDB-lite"/>
    </source>
</evidence>
<name>A0A484V3E9_9ZZZZ</name>
<dbReference type="AlphaFoldDB" id="A0A484V3E9"/>